<evidence type="ECO:0000256" key="2">
    <source>
        <dbReference type="ARBA" id="ARBA00022643"/>
    </source>
</evidence>
<dbReference type="InterPro" id="IPR051260">
    <property type="entry name" value="Diverse_substr_monoxygenases"/>
</dbReference>
<dbReference type="GO" id="GO:0016491">
    <property type="term" value="F:oxidoreductase activity"/>
    <property type="evidence" value="ECO:0007669"/>
    <property type="project" value="UniProtKB-KW"/>
</dbReference>
<comment type="caution">
    <text evidence="7">The sequence shown here is derived from an EMBL/GenBank/DDBJ whole genome shotgun (WGS) entry which is preliminary data.</text>
</comment>
<reference evidence="8" key="1">
    <citation type="journal article" date="2019" name="Int. J. Syst. Evol. Microbiol.">
        <title>The Global Catalogue of Microorganisms (GCM) 10K type strain sequencing project: providing services to taxonomists for standard genome sequencing and annotation.</title>
        <authorList>
            <consortium name="The Broad Institute Genomics Platform"/>
            <consortium name="The Broad Institute Genome Sequencing Center for Infectious Disease"/>
            <person name="Wu L."/>
            <person name="Ma J."/>
        </authorList>
    </citation>
    <scope>NUCLEOTIDE SEQUENCE [LARGE SCALE GENOMIC DNA]</scope>
    <source>
        <strain evidence="8">CGMCC 1.12376</strain>
    </source>
</reference>
<dbReference type="InterPro" id="IPR011251">
    <property type="entry name" value="Luciferase-like_dom"/>
</dbReference>
<gene>
    <name evidence="7" type="ORF">ACFSBH_16565</name>
</gene>
<proteinExistence type="inferred from homology"/>
<dbReference type="EMBL" id="JBHUDE010000151">
    <property type="protein sequence ID" value="MFD1609232.1"/>
    <property type="molecule type" value="Genomic_DNA"/>
</dbReference>
<dbReference type="PANTHER" id="PTHR30011:SF16">
    <property type="entry name" value="C2H2 FINGER DOMAIN TRANSCRIPTION FACTOR (EUROFUNG)-RELATED"/>
    <property type="match status" value="1"/>
</dbReference>
<dbReference type="Proteomes" id="UP001597221">
    <property type="component" value="Unassembled WGS sequence"/>
</dbReference>
<feature type="domain" description="Luciferase-like" evidence="6">
    <location>
        <begin position="39"/>
        <end position="388"/>
    </location>
</feature>
<name>A0ABW4HVP9_9BACI</name>
<comment type="similarity">
    <text evidence="5">Belongs to the NtaA/SnaA/DszA monooxygenase family.</text>
</comment>
<dbReference type="InterPro" id="IPR036661">
    <property type="entry name" value="Luciferase-like_sf"/>
</dbReference>
<keyword evidence="8" id="KW-1185">Reference proteome</keyword>
<evidence type="ECO:0000313" key="7">
    <source>
        <dbReference type="EMBL" id="MFD1609232.1"/>
    </source>
</evidence>
<dbReference type="SUPFAM" id="SSF51679">
    <property type="entry name" value="Bacterial luciferase-like"/>
    <property type="match status" value="1"/>
</dbReference>
<dbReference type="InterPro" id="IPR016215">
    <property type="entry name" value="NTA_MOA"/>
</dbReference>
<dbReference type="PANTHER" id="PTHR30011">
    <property type="entry name" value="ALKANESULFONATE MONOOXYGENASE-RELATED"/>
    <property type="match status" value="1"/>
</dbReference>
<organism evidence="7 8">
    <name type="scientific">Oceanobacillus luteolus</name>
    <dbReference type="NCBI Taxonomy" id="1274358"/>
    <lineage>
        <taxon>Bacteria</taxon>
        <taxon>Bacillati</taxon>
        <taxon>Bacillota</taxon>
        <taxon>Bacilli</taxon>
        <taxon>Bacillales</taxon>
        <taxon>Bacillaceae</taxon>
        <taxon>Oceanobacillus</taxon>
    </lineage>
</organism>
<dbReference type="NCBIfam" id="TIGR03860">
    <property type="entry name" value="FMN_nitrolo"/>
    <property type="match status" value="1"/>
</dbReference>
<dbReference type="EC" id="1.-.-.-" evidence="7"/>
<keyword evidence="3 7" id="KW-0560">Oxidoreductase</keyword>
<evidence type="ECO:0000256" key="5">
    <source>
        <dbReference type="ARBA" id="ARBA00033748"/>
    </source>
</evidence>
<accession>A0ABW4HVP9</accession>
<sequence>MSKTLSLTAFVMNTASHIVHGTWRDPRGKQRDFNDLSLWTSLAKELEDGGFDTIFLADVVGLYGDYEGGWEAHVRNGLQVPSNDPFTLASAIAATTERLGVAVTAGVFQQPPYNFARQISTLDHLSRGRVAWNIVTGYLENGFRNYGYEGMLPHDERYDTAEEYLDVLYKLWEGSWDDEALKKDRKTGIYADPAHVHKIHHESKHYKVEGPHLVSPSPQRTPLLFQAGASTRGKAFAAKHAEAIFINTPSPKVAKSLIAEVREIAVENGRNGEDIQFFQGQSFVIGETEEEAQKKAKELDEITDHKMMIAHIGGGMGIDFGKWDLDTPIEDIETEGVRGIFNWIKQSVEGRKPTLRDVADHHGKSTRIVGTPEQIADRLEEWLDAGVSGINVINAFIPSSYTEFIEKVVPVLEERGLLKEREAKPETLRGRLFGQDRLSERHPAAKYRGAFGGVRS</sequence>
<evidence type="ECO:0000256" key="1">
    <source>
        <dbReference type="ARBA" id="ARBA00022630"/>
    </source>
</evidence>
<dbReference type="RefSeq" id="WP_251515361.1">
    <property type="nucleotide sequence ID" value="NZ_JAMBON010000024.1"/>
</dbReference>
<dbReference type="Pfam" id="PF00296">
    <property type="entry name" value="Bac_luciferase"/>
    <property type="match status" value="1"/>
</dbReference>
<dbReference type="PIRSF" id="PIRSF000337">
    <property type="entry name" value="NTA_MOA"/>
    <property type="match status" value="1"/>
</dbReference>
<keyword evidence="4" id="KW-0503">Monooxygenase</keyword>
<evidence type="ECO:0000259" key="6">
    <source>
        <dbReference type="Pfam" id="PF00296"/>
    </source>
</evidence>
<dbReference type="Gene3D" id="3.20.20.30">
    <property type="entry name" value="Luciferase-like domain"/>
    <property type="match status" value="1"/>
</dbReference>
<evidence type="ECO:0000256" key="4">
    <source>
        <dbReference type="ARBA" id="ARBA00023033"/>
    </source>
</evidence>
<keyword evidence="1" id="KW-0285">Flavoprotein</keyword>
<evidence type="ECO:0000313" key="8">
    <source>
        <dbReference type="Proteomes" id="UP001597221"/>
    </source>
</evidence>
<keyword evidence="2" id="KW-0288">FMN</keyword>
<evidence type="ECO:0000256" key="3">
    <source>
        <dbReference type="ARBA" id="ARBA00023002"/>
    </source>
</evidence>
<protein>
    <submittedName>
        <fullName evidence="7">LLM class flavin-dependent oxidoreductase</fullName>
        <ecNumber evidence="7">1.-.-.-</ecNumber>
    </submittedName>
</protein>